<gene>
    <name evidence="1" type="ORF">J2Z43_000780</name>
</gene>
<accession>A0ABS4E8X1</accession>
<dbReference type="Proteomes" id="UP000767291">
    <property type="component" value="Unassembled WGS sequence"/>
</dbReference>
<dbReference type="EMBL" id="JAGGJX010000001">
    <property type="protein sequence ID" value="MBP1854390.1"/>
    <property type="molecule type" value="Genomic_DNA"/>
</dbReference>
<sequence length="891" mass="98464">MFKNFKLVISIFLSIILLINPVSNIYAISSNNDFYNREILSKNLDENDEVSSNKSLKENSNGIEINNSQTKENTLIESFADAGEVEVSNWSEFESAYNDASVEKIKLTSDIEKTTTAALKARSTSIEIDGRRVHPDENGNYYYKLALSFNNTNSTLPFKAATEVQIFDMHDLIISQKGIGSITAGNGPTTKKAFITQSALADSRNWKFRFGNISTDNTADIEGAAIGRLLMAISAEITFYGAVNLRTTAEIAYPGSVVFERNTEFMGKVVAKNVSCFWYYSSTGGTGSSRNFTALDGAKVNLQGSNGTTYPAIYEQYNTVEIGEENGSGADFSITMKGYPYDTYKVGQKFIANANSKVNITTTGTSNVINLDAANSEFHIRKDAEFYAIAKPNYYIINITGGNSVFKIDSAAKYDIRHMGKGQAINNYYNTSHVYLNNVDISFWDKGKDYMGPATYDFGDIESFDGPGGTTAATSSSENLANKFNETENRLAKFQKYSRISGINTKPEVEFVTREEASTSTNWVPSPNDSNRIFSVTDADKKVEARVIKGWVPDDNGIDEFGNVNLIPVYTESSYADITLYSSIDNEEHTMTADSEGLYKYTLSDYYPAGTIIKAYATKKLDNSQDNKGQVSEIEVRDATPPDPVTLITNVDMLTKKIVGTGEPGATITYKINGTDANENGAQITAIVDENRKWEVNTPEETGASGQVFEIGDILQFFSTDSVGNTTPINQVTYRDRTFEKGTIITIVDGSLTFQVPSSITFGDIYYTVQNGAKGWGNIADQTLDVTDTRTVKKEWTLKARMSKQLTNTDGTKTYDNAIYYVFNNDSRQALTDNLILIKSHKNEDNAPFVLLENDRKNGQGLYIDVPATRIISGEYSATIEWNLEDVPIIP</sequence>
<dbReference type="InterPro" id="IPR046776">
    <property type="entry name" value="Pectate_lyase_5"/>
</dbReference>
<proteinExistence type="predicted"/>
<keyword evidence="2" id="KW-1185">Reference proteome</keyword>
<dbReference type="Gene3D" id="2.60.40.10">
    <property type="entry name" value="Immunoglobulins"/>
    <property type="match status" value="1"/>
</dbReference>
<dbReference type="Pfam" id="PF20585">
    <property type="entry name" value="Pectate_lyase_5"/>
    <property type="match status" value="1"/>
</dbReference>
<dbReference type="InterPro" id="IPR013783">
    <property type="entry name" value="Ig-like_fold"/>
</dbReference>
<reference evidence="1 2" key="1">
    <citation type="submission" date="2021-03" db="EMBL/GenBank/DDBJ databases">
        <title>Genomic Encyclopedia of Type Strains, Phase IV (KMG-IV): sequencing the most valuable type-strain genomes for metagenomic binning, comparative biology and taxonomic classification.</title>
        <authorList>
            <person name="Goeker M."/>
        </authorList>
    </citation>
    <scope>NUCLEOTIDE SEQUENCE [LARGE SCALE GENOMIC DNA]</scope>
    <source>
        <strain evidence="1 2">DSM 1289</strain>
    </source>
</reference>
<comment type="caution">
    <text evidence="1">The sequence shown here is derived from an EMBL/GenBank/DDBJ whole genome shotgun (WGS) entry which is preliminary data.</text>
</comment>
<evidence type="ECO:0000313" key="1">
    <source>
        <dbReference type="EMBL" id="MBP1854390.1"/>
    </source>
</evidence>
<name>A0ABS4E8X1_9FIRM</name>
<organism evidence="1 2">
    <name type="scientific">Metaclostridioides mangenotii</name>
    <dbReference type="NCBI Taxonomy" id="1540"/>
    <lineage>
        <taxon>Bacteria</taxon>
        <taxon>Bacillati</taxon>
        <taxon>Bacillota</taxon>
        <taxon>Clostridia</taxon>
        <taxon>Peptostreptococcales</taxon>
        <taxon>Peptostreptococcaceae</taxon>
        <taxon>Metaclostridioides</taxon>
    </lineage>
</organism>
<dbReference type="RefSeq" id="WP_209455917.1">
    <property type="nucleotide sequence ID" value="NZ_BAAACS010000017.1"/>
</dbReference>
<evidence type="ECO:0000313" key="2">
    <source>
        <dbReference type="Proteomes" id="UP000767291"/>
    </source>
</evidence>
<protein>
    <submittedName>
        <fullName evidence="1">Uncharacterized protein</fullName>
    </submittedName>
</protein>